<name>A0A8H4RTL9_9HELO</name>
<protein>
    <submittedName>
        <fullName evidence="1">Uncharacterized protein</fullName>
    </submittedName>
</protein>
<reference evidence="1 2" key="1">
    <citation type="submission" date="2020-03" db="EMBL/GenBank/DDBJ databases">
        <title>Draft Genome Sequence of Cudoniella acicularis.</title>
        <authorList>
            <person name="Buettner E."/>
            <person name="Kellner H."/>
        </authorList>
    </citation>
    <scope>NUCLEOTIDE SEQUENCE [LARGE SCALE GENOMIC DNA]</scope>
    <source>
        <strain evidence="1 2">DSM 108380</strain>
    </source>
</reference>
<dbReference type="Proteomes" id="UP000566819">
    <property type="component" value="Unassembled WGS sequence"/>
</dbReference>
<gene>
    <name evidence="1" type="ORF">G7Y89_g3249</name>
</gene>
<dbReference type="EMBL" id="JAAMPI010000155">
    <property type="protein sequence ID" value="KAF4634851.1"/>
    <property type="molecule type" value="Genomic_DNA"/>
</dbReference>
<dbReference type="OrthoDB" id="3469917at2759"/>
<proteinExistence type="predicted"/>
<evidence type="ECO:0000313" key="1">
    <source>
        <dbReference type="EMBL" id="KAF4634851.1"/>
    </source>
</evidence>
<keyword evidence="2" id="KW-1185">Reference proteome</keyword>
<accession>A0A8H4RTL9</accession>
<organism evidence="1 2">
    <name type="scientific">Cudoniella acicularis</name>
    <dbReference type="NCBI Taxonomy" id="354080"/>
    <lineage>
        <taxon>Eukaryota</taxon>
        <taxon>Fungi</taxon>
        <taxon>Dikarya</taxon>
        <taxon>Ascomycota</taxon>
        <taxon>Pezizomycotina</taxon>
        <taxon>Leotiomycetes</taxon>
        <taxon>Helotiales</taxon>
        <taxon>Tricladiaceae</taxon>
        <taxon>Cudoniella</taxon>
    </lineage>
</organism>
<dbReference type="AlphaFoldDB" id="A0A8H4RTL9"/>
<sequence>MALSTSNNRINFMKEVKSKGHALSSEIVKYASRNEPYHPQIVDLATEIALTSNMIEFLVETITHDSAAQSGTEENTLWALCEGVRAIFNRVENAMEIVMDKDESDEWDNADGTLVDVGCRPSVMPDGTKAVMHEIGGSREVADLHSRLENIREIFVYIIDAIKYLSLKRAEKENQLDSKQSNELKKLAVKAPRFASELRFRKFSILELVGKVLGGADIAKKGDAATPGRIDLDERLIIQDDDARSIASIDSLASENYFKTDVLYEYWVLQKIEGENISRRSWGFFGFIFREYTDDTAFHVEGKAKTQEELKAIDELAKSDAAKLERKVSIKNTIASMPHRLQTEILYLLEDRERISSNLRFIRDWNVVDVQPLEPKVATPATSWNSWWKGRPGTTKWACIIKGETVSEDAKLSERMRIPNRFDDPYRKFPGEDGQRAFTAQETFRGSAKL</sequence>
<comment type="caution">
    <text evidence="1">The sequence shown here is derived from an EMBL/GenBank/DDBJ whole genome shotgun (WGS) entry which is preliminary data.</text>
</comment>
<evidence type="ECO:0000313" key="2">
    <source>
        <dbReference type="Proteomes" id="UP000566819"/>
    </source>
</evidence>